<dbReference type="Proteomes" id="UP000616724">
    <property type="component" value="Unassembled WGS sequence"/>
</dbReference>
<dbReference type="SUPFAM" id="SSF53474">
    <property type="entry name" value="alpha/beta-Hydrolases"/>
    <property type="match status" value="1"/>
</dbReference>
<dbReference type="EMBL" id="BOOH01000021">
    <property type="protein sequence ID" value="GIH76557.1"/>
    <property type="molecule type" value="Genomic_DNA"/>
</dbReference>
<gene>
    <name evidence="2" type="ORF">Plo01_29860</name>
</gene>
<reference evidence="2 3" key="1">
    <citation type="submission" date="2021-01" db="EMBL/GenBank/DDBJ databases">
        <title>Whole genome shotgun sequence of Planobispora longispora NBRC 13918.</title>
        <authorList>
            <person name="Komaki H."/>
            <person name="Tamura T."/>
        </authorList>
    </citation>
    <scope>NUCLEOTIDE SEQUENCE [LARGE SCALE GENOMIC DNA]</scope>
    <source>
        <strain evidence="2 3">NBRC 13918</strain>
    </source>
</reference>
<evidence type="ECO:0000259" key="1">
    <source>
        <dbReference type="Pfam" id="PF00561"/>
    </source>
</evidence>
<protein>
    <recommendedName>
        <fullName evidence="1">AB hydrolase-1 domain-containing protein</fullName>
    </recommendedName>
</protein>
<keyword evidence="3" id="KW-1185">Reference proteome</keyword>
<dbReference type="GO" id="GO:0016020">
    <property type="term" value="C:membrane"/>
    <property type="evidence" value="ECO:0007669"/>
    <property type="project" value="TreeGrafter"/>
</dbReference>
<proteinExistence type="predicted"/>
<dbReference type="AlphaFoldDB" id="A0A8J3RML9"/>
<sequence length="233" mass="25306">MIDHQTADSGGIRLAYRAIGPEDAPPLLLLHALGESSADWGGVAEAFAVHWRVYALDLRGHGQSDWPGEYSLELMRDDVLEFMDGSSLDRVDVIGHSMGGIVGYLLAQAAPPRVHRLVLEDVPAPLPRERSITTRPDGPLPYDWAMVQAIKAQIDDPDSIWLEQLSRITASTLVIGGGPESPIPQERVAELARRIRGSRHITIPAGHLIHQAEPEAFTDAVLGFLLAAVTSQP</sequence>
<evidence type="ECO:0000313" key="2">
    <source>
        <dbReference type="EMBL" id="GIH76557.1"/>
    </source>
</evidence>
<dbReference type="RefSeq" id="WP_203891152.1">
    <property type="nucleotide sequence ID" value="NZ_BOOH01000021.1"/>
</dbReference>
<dbReference type="Pfam" id="PF00561">
    <property type="entry name" value="Abhydrolase_1"/>
    <property type="match status" value="1"/>
</dbReference>
<dbReference type="PRINTS" id="PR00111">
    <property type="entry name" value="ABHYDROLASE"/>
</dbReference>
<dbReference type="GO" id="GO:0003824">
    <property type="term" value="F:catalytic activity"/>
    <property type="evidence" value="ECO:0007669"/>
    <property type="project" value="UniProtKB-ARBA"/>
</dbReference>
<dbReference type="Gene3D" id="3.40.50.1820">
    <property type="entry name" value="alpha/beta hydrolase"/>
    <property type="match status" value="1"/>
</dbReference>
<comment type="caution">
    <text evidence="2">The sequence shown here is derived from an EMBL/GenBank/DDBJ whole genome shotgun (WGS) entry which is preliminary data.</text>
</comment>
<dbReference type="PANTHER" id="PTHR43798:SF33">
    <property type="entry name" value="HYDROLASE, PUTATIVE (AFU_ORTHOLOGUE AFUA_2G14860)-RELATED"/>
    <property type="match status" value="1"/>
</dbReference>
<evidence type="ECO:0000313" key="3">
    <source>
        <dbReference type="Proteomes" id="UP000616724"/>
    </source>
</evidence>
<feature type="domain" description="AB hydrolase-1" evidence="1">
    <location>
        <begin position="25"/>
        <end position="126"/>
    </location>
</feature>
<dbReference type="PANTHER" id="PTHR43798">
    <property type="entry name" value="MONOACYLGLYCEROL LIPASE"/>
    <property type="match status" value="1"/>
</dbReference>
<dbReference type="InterPro" id="IPR000073">
    <property type="entry name" value="AB_hydrolase_1"/>
</dbReference>
<accession>A0A8J3RML9</accession>
<dbReference type="InterPro" id="IPR050266">
    <property type="entry name" value="AB_hydrolase_sf"/>
</dbReference>
<organism evidence="2 3">
    <name type="scientific">Planobispora longispora</name>
    <dbReference type="NCBI Taxonomy" id="28887"/>
    <lineage>
        <taxon>Bacteria</taxon>
        <taxon>Bacillati</taxon>
        <taxon>Actinomycetota</taxon>
        <taxon>Actinomycetes</taxon>
        <taxon>Streptosporangiales</taxon>
        <taxon>Streptosporangiaceae</taxon>
        <taxon>Planobispora</taxon>
    </lineage>
</organism>
<name>A0A8J3RML9_9ACTN</name>
<dbReference type="InterPro" id="IPR029058">
    <property type="entry name" value="AB_hydrolase_fold"/>
</dbReference>